<dbReference type="NCBIfam" id="TIGR04456">
    <property type="entry name" value="LruC_dom"/>
    <property type="match status" value="1"/>
</dbReference>
<keyword evidence="1" id="KW-0732">Signal</keyword>
<dbReference type="EMBL" id="JAKIKT010000007">
    <property type="protein sequence ID" value="MCL2915540.1"/>
    <property type="molecule type" value="Genomic_DNA"/>
</dbReference>
<feature type="signal peptide" evidence="1">
    <location>
        <begin position="1"/>
        <end position="22"/>
    </location>
</feature>
<gene>
    <name evidence="4" type="ORF">L2725_17435</name>
</gene>
<dbReference type="Pfam" id="PF16130">
    <property type="entry name" value="DUF4842"/>
    <property type="match status" value="1"/>
</dbReference>
<evidence type="ECO:0000256" key="1">
    <source>
        <dbReference type="SAM" id="SignalP"/>
    </source>
</evidence>
<name>A0ABT0NAZ8_9GAMM</name>
<dbReference type="RefSeq" id="WP_249250130.1">
    <property type="nucleotide sequence ID" value="NZ_JAKIKT010000007.1"/>
</dbReference>
<proteinExistence type="predicted"/>
<evidence type="ECO:0000313" key="5">
    <source>
        <dbReference type="Proteomes" id="UP001202831"/>
    </source>
</evidence>
<dbReference type="InterPro" id="IPR031025">
    <property type="entry name" value="LruC_dom"/>
</dbReference>
<comment type="caution">
    <text evidence="4">The sequence shown here is derived from an EMBL/GenBank/DDBJ whole genome shotgun (WGS) entry which is preliminary data.</text>
</comment>
<accession>A0ABT0NAZ8</accession>
<dbReference type="Proteomes" id="UP001202831">
    <property type="component" value="Unassembled WGS sequence"/>
</dbReference>
<feature type="domain" description="DUF4842" evidence="3">
    <location>
        <begin position="331"/>
        <end position="538"/>
    </location>
</feature>
<dbReference type="InterPro" id="IPR025193">
    <property type="entry name" value="DUF4114"/>
</dbReference>
<organism evidence="4 5">
    <name type="scientific">Shewanella corallii</name>
    <dbReference type="NCBI Taxonomy" id="560080"/>
    <lineage>
        <taxon>Bacteria</taxon>
        <taxon>Pseudomonadati</taxon>
        <taxon>Pseudomonadota</taxon>
        <taxon>Gammaproteobacteria</taxon>
        <taxon>Alteromonadales</taxon>
        <taxon>Shewanellaceae</taxon>
        <taxon>Shewanella</taxon>
    </lineage>
</organism>
<sequence length="550" mass="61170">MDSSLKLLTLTFLSSISLSSLAADATLTTHSGPIAIDWISDRYAGYDRVGDPLNVTNINSELPTTFLTDIYSRIPDGRRVNPDYIDGTSRSNLVIDDDFSGQVTVSATFLNEGAFFRNTFGYFLYDPDSPPQTFMDIAEHKIIFPNASKPPAGGLVQGDSVPLDVELVAGQAMGFFVIPNGWGFSSSYAELESSGYWNQPFYSLPHLNPEPEGEKQHNVVFYDTQSELLVIGFEDVHRRQGDNDFNDLIFSLTVTPIYALEGIDAGGSVEGEGYNLLNDTPEPAGSTSYYPSRTGYGTLMYEDMWPIMGDYDFNDLVVKYRYTIDKNYLGAVESLEMTYQIQAIGADYHNGFALHLPNVLKSNIQSASITYGQESVTLTPEADAGEVVFILSADVWADISSQCGMFRTVKDCNETMGQEYVFAVEFTEAVSESSLGLPPYDPFIFATVGKYHGNFSGRQWEVHLKEFSGTSLFNVGWMGLHDDNSNAINSFVNDNNMPWAMNLADGFAHPVERVDIQQAYPDFRTWVLSSGGEKTDWYERRKAVLEKIFD</sequence>
<protein>
    <submittedName>
        <fullName evidence="4">LruC domain-containing protein</fullName>
    </submittedName>
</protein>
<feature type="domain" description="DUF4114" evidence="2">
    <location>
        <begin position="169"/>
        <end position="254"/>
    </location>
</feature>
<feature type="chain" id="PRO_5045602041" evidence="1">
    <location>
        <begin position="23"/>
        <end position="550"/>
    </location>
</feature>
<keyword evidence="5" id="KW-1185">Reference proteome</keyword>
<dbReference type="Pfam" id="PF13448">
    <property type="entry name" value="DUF4114"/>
    <property type="match status" value="1"/>
</dbReference>
<evidence type="ECO:0000313" key="4">
    <source>
        <dbReference type="EMBL" id="MCL2915540.1"/>
    </source>
</evidence>
<evidence type="ECO:0000259" key="2">
    <source>
        <dbReference type="Pfam" id="PF13448"/>
    </source>
</evidence>
<reference evidence="4 5" key="1">
    <citation type="submission" date="2022-01" db="EMBL/GenBank/DDBJ databases">
        <title>Whole genome-based taxonomy of the Shewanellaceae.</title>
        <authorList>
            <person name="Martin-Rodriguez A.J."/>
        </authorList>
    </citation>
    <scope>NUCLEOTIDE SEQUENCE [LARGE SCALE GENOMIC DNA]</scope>
    <source>
        <strain evidence="4 5">DSM 21332</strain>
    </source>
</reference>
<dbReference type="InterPro" id="IPR032295">
    <property type="entry name" value="DUF4842"/>
</dbReference>
<evidence type="ECO:0000259" key="3">
    <source>
        <dbReference type="Pfam" id="PF16130"/>
    </source>
</evidence>